<proteinExistence type="predicted"/>
<name>A0A9X3S001_9ACTN</name>
<gene>
    <name evidence="3" type="ORF">OM076_00825</name>
</gene>
<dbReference type="Proteomes" id="UP001149140">
    <property type="component" value="Unassembled WGS sequence"/>
</dbReference>
<evidence type="ECO:0000313" key="4">
    <source>
        <dbReference type="Proteomes" id="UP001149140"/>
    </source>
</evidence>
<protein>
    <submittedName>
        <fullName evidence="3">Uncharacterized protein</fullName>
    </submittedName>
</protein>
<evidence type="ECO:0000313" key="3">
    <source>
        <dbReference type="EMBL" id="MDA0158791.1"/>
    </source>
</evidence>
<reference evidence="3" key="1">
    <citation type="submission" date="2022-10" db="EMBL/GenBank/DDBJ databases">
        <title>The WGS of Solirubrobacter ginsenosidimutans DSM 21036.</title>
        <authorList>
            <person name="Jiang Z."/>
        </authorList>
    </citation>
    <scope>NUCLEOTIDE SEQUENCE</scope>
    <source>
        <strain evidence="3">DSM 21036</strain>
    </source>
</reference>
<feature type="transmembrane region" description="Helical" evidence="2">
    <location>
        <begin position="37"/>
        <end position="60"/>
    </location>
</feature>
<keyword evidence="2" id="KW-0812">Transmembrane</keyword>
<dbReference type="AlphaFoldDB" id="A0A9X3S001"/>
<organism evidence="3 4">
    <name type="scientific">Solirubrobacter ginsenosidimutans</name>
    <dbReference type="NCBI Taxonomy" id="490573"/>
    <lineage>
        <taxon>Bacteria</taxon>
        <taxon>Bacillati</taxon>
        <taxon>Actinomycetota</taxon>
        <taxon>Thermoleophilia</taxon>
        <taxon>Solirubrobacterales</taxon>
        <taxon>Solirubrobacteraceae</taxon>
        <taxon>Solirubrobacter</taxon>
    </lineage>
</organism>
<feature type="compositionally biased region" description="Low complexity" evidence="1">
    <location>
        <begin position="14"/>
        <end position="25"/>
    </location>
</feature>
<accession>A0A9X3S001</accession>
<evidence type="ECO:0000256" key="2">
    <source>
        <dbReference type="SAM" id="Phobius"/>
    </source>
</evidence>
<sequence length="70" mass="6809">MQTIPTSAPPTPPAAGASQAHAPAPTVIRRNDRGLDWGSAGIGAAAAAAIVLLAVGGAWAGSRAGVRPTR</sequence>
<keyword evidence="2" id="KW-0472">Membrane</keyword>
<dbReference type="EMBL" id="JAPDOD010000001">
    <property type="protein sequence ID" value="MDA0158791.1"/>
    <property type="molecule type" value="Genomic_DNA"/>
</dbReference>
<feature type="region of interest" description="Disordered" evidence="1">
    <location>
        <begin position="1"/>
        <end position="33"/>
    </location>
</feature>
<evidence type="ECO:0000256" key="1">
    <source>
        <dbReference type="SAM" id="MobiDB-lite"/>
    </source>
</evidence>
<dbReference type="RefSeq" id="WP_270037389.1">
    <property type="nucleotide sequence ID" value="NZ_JAPDOD010000001.1"/>
</dbReference>
<keyword evidence="4" id="KW-1185">Reference proteome</keyword>
<comment type="caution">
    <text evidence="3">The sequence shown here is derived from an EMBL/GenBank/DDBJ whole genome shotgun (WGS) entry which is preliminary data.</text>
</comment>
<keyword evidence="2" id="KW-1133">Transmembrane helix</keyword>